<evidence type="ECO:0000256" key="3">
    <source>
        <dbReference type="ARBA" id="ARBA00022782"/>
    </source>
</evidence>
<comment type="caution">
    <text evidence="6">The sequence shown here is derived from an EMBL/GenBank/DDBJ whole genome shotgun (WGS) entry which is preliminary data.</text>
</comment>
<keyword evidence="3 5" id="KW-0221">Differentiation</keyword>
<proteinExistence type="inferred from homology"/>
<keyword evidence="7" id="KW-1185">Reference proteome</keyword>
<sequence length="600" mass="65650">MEAVQSIGEAIELIDAKKEGLKKAYDDLQASFPSVLPSFSLTWSDLDSHFTSLRDSLTQRLRLLESLESGRQTQQDGCGIAGTCPPAPSDQPNVDAVDSAPARPGSGFSADQVPPEATAELASGNDPPQSSKPPSADRDDSVPARLGLDSSPNAEAQAEFPSASHQEQNPALEANPLTSPALVSEAGVFTGPAHPESNPSPLPRSRDAPEPSAVEPRPEVKAFCSKVDGGGLIKYVIDHANERGAIRAQLALEIRNCPDPAKLILDAMGGFHQTEKAKEDTSLLKPTKIKTMRSSCIFLLEVLMSVSPHLTDRAKRRAKGLALMWKKRTQKDASNHAQILGFLLMVAAFGLGSEFSFEDLAEYFVIVAASNRAPELCRRIGLGDGIPDLIQKLTRERKELLAVRFIFDLGMNEKFPPVPILKTHLDRLKEFTEKVCEDRKKSPQSQREAIDREIKALESVVKIIEDRKLVGEYPKQELHDRIQQLDKLKAEKKWAARAQEPQNTQVSRNKRPRANPAGFVPQLGSSSAPYGFVDPASVGAPFSYPAASVRHYGFPGAAPPRPHLYQPEWRGPSLYRNAPLPPDYGGYGISPQHNSPYYPY</sequence>
<comment type="similarity">
    <text evidence="1 5">Belongs to the Frigida family.</text>
</comment>
<protein>
    <recommendedName>
        <fullName evidence="5">FRIGIDA-like protein</fullName>
    </recommendedName>
</protein>
<keyword evidence="2 5" id="KW-0217">Developmental protein</keyword>
<dbReference type="AlphaFoldDB" id="A0A2I0L9X2"/>
<gene>
    <name evidence="6" type="ORF">CRG98_002083</name>
</gene>
<evidence type="ECO:0000313" key="6">
    <source>
        <dbReference type="EMBL" id="PKI77477.1"/>
    </source>
</evidence>
<dbReference type="PANTHER" id="PTHR31791">
    <property type="entry name" value="FRIGIDA-LIKE PROTEIN 3-RELATED"/>
    <property type="match status" value="1"/>
</dbReference>
<dbReference type="GO" id="GO:0009908">
    <property type="term" value="P:flower development"/>
    <property type="evidence" value="ECO:0007669"/>
    <property type="project" value="UniProtKB-KW"/>
</dbReference>
<dbReference type="STRING" id="22663.A0A2I0L9X2"/>
<dbReference type="Pfam" id="PF07899">
    <property type="entry name" value="Frigida"/>
    <property type="match status" value="1"/>
</dbReference>
<dbReference type="InterPro" id="IPR012474">
    <property type="entry name" value="Frigida"/>
</dbReference>
<name>A0A2I0L9X2_PUNGR</name>
<reference evidence="6 7" key="1">
    <citation type="submission" date="2017-11" db="EMBL/GenBank/DDBJ databases">
        <title>De-novo sequencing of pomegranate (Punica granatum L.) genome.</title>
        <authorList>
            <person name="Akparov Z."/>
            <person name="Amiraslanov A."/>
            <person name="Hajiyeva S."/>
            <person name="Abbasov M."/>
            <person name="Kaur K."/>
            <person name="Hamwieh A."/>
            <person name="Solovyev V."/>
            <person name="Salamov A."/>
            <person name="Braich B."/>
            <person name="Kosarev P."/>
            <person name="Mahmoud A."/>
            <person name="Hajiyev E."/>
            <person name="Babayeva S."/>
            <person name="Izzatullayeva V."/>
            <person name="Mammadov A."/>
            <person name="Mammadov A."/>
            <person name="Sharifova S."/>
            <person name="Ojaghi J."/>
            <person name="Eynullazada K."/>
            <person name="Bayramov B."/>
            <person name="Abdulazimova A."/>
            <person name="Shahmuradov I."/>
        </authorList>
    </citation>
    <scope>NUCLEOTIDE SEQUENCE [LARGE SCALE GENOMIC DNA]</scope>
    <source>
        <strain evidence="7">cv. AG2017</strain>
        <tissue evidence="6">Leaf</tissue>
    </source>
</reference>
<dbReference type="GeneID" id="116213174"/>
<evidence type="ECO:0000256" key="4">
    <source>
        <dbReference type="ARBA" id="ARBA00023089"/>
    </source>
</evidence>
<dbReference type="Proteomes" id="UP000233551">
    <property type="component" value="Unassembled WGS sequence"/>
</dbReference>
<evidence type="ECO:0000313" key="7">
    <source>
        <dbReference type="Proteomes" id="UP000233551"/>
    </source>
</evidence>
<dbReference type="GO" id="GO:0030154">
    <property type="term" value="P:cell differentiation"/>
    <property type="evidence" value="ECO:0007669"/>
    <property type="project" value="UniProtKB-KW"/>
</dbReference>
<evidence type="ECO:0000256" key="1">
    <source>
        <dbReference type="ARBA" id="ARBA00008956"/>
    </source>
</evidence>
<dbReference type="EMBL" id="PGOL01000091">
    <property type="protein sequence ID" value="PKI77477.1"/>
    <property type="molecule type" value="Genomic_DNA"/>
</dbReference>
<dbReference type="OrthoDB" id="1166059at2759"/>
<evidence type="ECO:0000256" key="5">
    <source>
        <dbReference type="RuleBase" id="RU364012"/>
    </source>
</evidence>
<accession>A0A2I0L9X2</accession>
<dbReference type="PANTHER" id="PTHR31791:SF47">
    <property type="entry name" value="INACTIVE FRIGIDA-LIKE PROTEIN 2"/>
    <property type="match status" value="1"/>
</dbReference>
<evidence type="ECO:0000256" key="2">
    <source>
        <dbReference type="ARBA" id="ARBA00022473"/>
    </source>
</evidence>
<organism evidence="6 7">
    <name type="scientific">Punica granatum</name>
    <name type="common">Pomegranate</name>
    <dbReference type="NCBI Taxonomy" id="22663"/>
    <lineage>
        <taxon>Eukaryota</taxon>
        <taxon>Viridiplantae</taxon>
        <taxon>Streptophyta</taxon>
        <taxon>Embryophyta</taxon>
        <taxon>Tracheophyta</taxon>
        <taxon>Spermatophyta</taxon>
        <taxon>Magnoliopsida</taxon>
        <taxon>eudicotyledons</taxon>
        <taxon>Gunneridae</taxon>
        <taxon>Pentapetalae</taxon>
        <taxon>rosids</taxon>
        <taxon>malvids</taxon>
        <taxon>Myrtales</taxon>
        <taxon>Lythraceae</taxon>
        <taxon>Punica</taxon>
    </lineage>
</organism>
<keyword evidence="4 5" id="KW-0287">Flowering</keyword>